<feature type="region of interest" description="Disordered" evidence="1">
    <location>
        <begin position="1"/>
        <end position="21"/>
    </location>
</feature>
<name>A0ABD5NTB4_9EURY</name>
<evidence type="ECO:0000313" key="2">
    <source>
        <dbReference type="EMBL" id="MFC3959991.1"/>
    </source>
</evidence>
<reference evidence="2 3" key="1">
    <citation type="journal article" date="2019" name="Int. J. Syst. Evol. Microbiol.">
        <title>The Global Catalogue of Microorganisms (GCM) 10K type strain sequencing project: providing services to taxonomists for standard genome sequencing and annotation.</title>
        <authorList>
            <consortium name="The Broad Institute Genomics Platform"/>
            <consortium name="The Broad Institute Genome Sequencing Center for Infectious Disease"/>
            <person name="Wu L."/>
            <person name="Ma J."/>
        </authorList>
    </citation>
    <scope>NUCLEOTIDE SEQUENCE [LARGE SCALE GENOMIC DNA]</scope>
    <source>
        <strain evidence="2 3">IBRC-M 10256</strain>
    </source>
</reference>
<accession>A0ABD5NTB4</accession>
<dbReference type="RefSeq" id="WP_256531495.1">
    <property type="nucleotide sequence ID" value="NZ_CP101824.1"/>
</dbReference>
<dbReference type="Proteomes" id="UP001595846">
    <property type="component" value="Unassembled WGS sequence"/>
</dbReference>
<dbReference type="AlphaFoldDB" id="A0ABD5NTB4"/>
<dbReference type="GeneID" id="73904240"/>
<feature type="compositionally biased region" description="Polar residues" evidence="1">
    <location>
        <begin position="1"/>
        <end position="11"/>
    </location>
</feature>
<protein>
    <recommendedName>
        <fullName evidence="4">Small CPxCG-related zinc finger protein</fullName>
    </recommendedName>
</protein>
<gene>
    <name evidence="2" type="ORF">ACFOUR_16650</name>
</gene>
<sequence length="77" mass="8799">MTSARQSTANADESPDPRECYRCDRPTVPEFLFRVRVEPPDLPPTKYAPSERYCCEHCAAAMNLSEFSQEWKNGASR</sequence>
<proteinExistence type="predicted"/>
<comment type="caution">
    <text evidence="2">The sequence shown here is derived from an EMBL/GenBank/DDBJ whole genome shotgun (WGS) entry which is preliminary data.</text>
</comment>
<evidence type="ECO:0000256" key="1">
    <source>
        <dbReference type="SAM" id="MobiDB-lite"/>
    </source>
</evidence>
<dbReference type="EMBL" id="JBHSAQ010000014">
    <property type="protein sequence ID" value="MFC3959991.1"/>
    <property type="molecule type" value="Genomic_DNA"/>
</dbReference>
<keyword evidence="3" id="KW-1185">Reference proteome</keyword>
<evidence type="ECO:0000313" key="3">
    <source>
        <dbReference type="Proteomes" id="UP001595846"/>
    </source>
</evidence>
<organism evidence="2 3">
    <name type="scientific">Halovivax cerinus</name>
    <dbReference type="NCBI Taxonomy" id="1487865"/>
    <lineage>
        <taxon>Archaea</taxon>
        <taxon>Methanobacteriati</taxon>
        <taxon>Methanobacteriota</taxon>
        <taxon>Stenosarchaea group</taxon>
        <taxon>Halobacteria</taxon>
        <taxon>Halobacteriales</taxon>
        <taxon>Natrialbaceae</taxon>
        <taxon>Halovivax</taxon>
    </lineage>
</organism>
<evidence type="ECO:0008006" key="4">
    <source>
        <dbReference type="Google" id="ProtNLM"/>
    </source>
</evidence>